<feature type="signal peptide" evidence="6">
    <location>
        <begin position="1"/>
        <end position="18"/>
    </location>
</feature>
<dbReference type="GO" id="GO:0004252">
    <property type="term" value="F:serine-type endopeptidase activity"/>
    <property type="evidence" value="ECO:0007669"/>
    <property type="project" value="UniProtKB-UniRule"/>
</dbReference>
<comment type="similarity">
    <text evidence="5">Belongs to the peptidase S8 family.</text>
</comment>
<gene>
    <name evidence="9" type="ORF">SAMN05421769_0558</name>
</gene>
<dbReference type="GO" id="GO:0016020">
    <property type="term" value="C:membrane"/>
    <property type="evidence" value="ECO:0007669"/>
    <property type="project" value="TreeGrafter"/>
</dbReference>
<dbReference type="InterPro" id="IPR026444">
    <property type="entry name" value="Secre_tail"/>
</dbReference>
<evidence type="ECO:0000256" key="4">
    <source>
        <dbReference type="ARBA" id="ARBA00022825"/>
    </source>
</evidence>
<keyword evidence="3 5" id="KW-0378">Hydrolase</keyword>
<proteinExistence type="inferred from homology"/>
<evidence type="ECO:0000259" key="7">
    <source>
        <dbReference type="Pfam" id="PF00082"/>
    </source>
</evidence>
<keyword evidence="4 5" id="KW-0720">Serine protease</keyword>
<accession>A0A1N6ENU7</accession>
<dbReference type="PANTHER" id="PTHR42884:SF14">
    <property type="entry name" value="NEUROENDOCRINE CONVERTASE 1"/>
    <property type="match status" value="1"/>
</dbReference>
<dbReference type="PROSITE" id="PS51892">
    <property type="entry name" value="SUBTILASE"/>
    <property type="match status" value="1"/>
</dbReference>
<keyword evidence="10" id="KW-1185">Reference proteome</keyword>
<dbReference type="PANTHER" id="PTHR42884">
    <property type="entry name" value="PROPROTEIN CONVERTASE SUBTILISIN/KEXIN-RELATED"/>
    <property type="match status" value="1"/>
</dbReference>
<sequence length="608" mass="67033">MKNKILPFLLLAESFLFAQNKLCYIQIPNENNVPKISIENGKSTVSHFDVNLTKALSKYNIFTFKKAFPTSVTPFLQTVYILEVDKAGIIDDLKKYTTYFPLIEETYKPELLYTPNDYNYPGTTSPLQSLDLINIREAWDYTHGDPNFMIGISDTPISTTHEDLVGKVTSLISYTIPDSHGTAVASHAAANTDNNKGIPGTGFNSKILYNSFGINSLLELSQNGARVVNASWTNTCNYSEIDQLVIDEIHNNGTVIVVAAGNGFAGANGGTCGGPNNYVYPASYNHVISISSVGHADVGYTYNNIPMLWRDRVEQLIGDPNSTHQNNDMVDLRVAGFNVVGATAVSDSSYGGAWGTSLAAPQVAGVVALLFSVNNCLNPNEIESILKLTSANLDDIPENQPYIGKLGAGRIDAGKATKIAWQMNPSNGGEVLIKDRNFDKWDFELLNSAESIKIQNESFTQNANVIFKAKKSITLDAGTLLQPNSGKSHYMYVEDINTCSPFNRVANSFNVEKKSSNEDVLKQQKIVNEDISIYPIPTKNKIFIKSKKDLINSKIKVFDINNRLVLQKNVESTNENTFSIDLSSLLKGVYFLEVSNSNLNYRKKIIKD</sequence>
<reference evidence="10" key="1">
    <citation type="submission" date="2016-12" db="EMBL/GenBank/DDBJ databases">
        <authorList>
            <person name="Varghese N."/>
            <person name="Submissions S."/>
        </authorList>
    </citation>
    <scope>NUCLEOTIDE SEQUENCE [LARGE SCALE GENOMIC DNA]</scope>
    <source>
        <strain evidence="10">DSM 16779</strain>
    </source>
</reference>
<dbReference type="NCBIfam" id="TIGR04183">
    <property type="entry name" value="Por_Secre_tail"/>
    <property type="match status" value="1"/>
</dbReference>
<dbReference type="STRING" id="59733.SAMN05421769_0558"/>
<dbReference type="SUPFAM" id="SSF52743">
    <property type="entry name" value="Subtilisin-like"/>
    <property type="match status" value="1"/>
</dbReference>
<dbReference type="InterPro" id="IPR023828">
    <property type="entry name" value="Peptidase_S8_Ser-AS"/>
</dbReference>
<feature type="active site" description="Charge relay system" evidence="5">
    <location>
        <position position="357"/>
    </location>
</feature>
<dbReference type="InterPro" id="IPR036852">
    <property type="entry name" value="Peptidase_S8/S53_dom_sf"/>
</dbReference>
<dbReference type="Pfam" id="PF00082">
    <property type="entry name" value="Peptidase_S8"/>
    <property type="match status" value="1"/>
</dbReference>
<dbReference type="RefSeq" id="WP_074228556.1">
    <property type="nucleotide sequence ID" value="NZ_FSRQ01000001.1"/>
</dbReference>
<dbReference type="PRINTS" id="PR00723">
    <property type="entry name" value="SUBTILISIN"/>
</dbReference>
<evidence type="ECO:0000256" key="5">
    <source>
        <dbReference type="PROSITE-ProRule" id="PRU01240"/>
    </source>
</evidence>
<evidence type="ECO:0000256" key="2">
    <source>
        <dbReference type="ARBA" id="ARBA00022729"/>
    </source>
</evidence>
<dbReference type="GO" id="GO:0016485">
    <property type="term" value="P:protein processing"/>
    <property type="evidence" value="ECO:0007669"/>
    <property type="project" value="TreeGrafter"/>
</dbReference>
<organism evidence="9 10">
    <name type="scientific">Chryseobacterium scophthalmum</name>
    <dbReference type="NCBI Taxonomy" id="59733"/>
    <lineage>
        <taxon>Bacteria</taxon>
        <taxon>Pseudomonadati</taxon>
        <taxon>Bacteroidota</taxon>
        <taxon>Flavobacteriia</taxon>
        <taxon>Flavobacteriales</taxon>
        <taxon>Weeksellaceae</taxon>
        <taxon>Chryseobacterium group</taxon>
        <taxon>Chryseobacterium</taxon>
    </lineage>
</organism>
<dbReference type="Gene3D" id="3.40.50.200">
    <property type="entry name" value="Peptidase S8/S53 domain"/>
    <property type="match status" value="1"/>
</dbReference>
<dbReference type="CDD" id="cd00306">
    <property type="entry name" value="Peptidases_S8_S53"/>
    <property type="match status" value="1"/>
</dbReference>
<dbReference type="PROSITE" id="PS00138">
    <property type="entry name" value="SUBTILASE_SER"/>
    <property type="match status" value="1"/>
</dbReference>
<name>A0A1N6ENU7_9FLAO</name>
<evidence type="ECO:0000256" key="6">
    <source>
        <dbReference type="SAM" id="SignalP"/>
    </source>
</evidence>
<feature type="domain" description="Secretion system C-terminal sorting" evidence="8">
    <location>
        <begin position="533"/>
        <end position="606"/>
    </location>
</feature>
<dbReference type="InterPro" id="IPR015500">
    <property type="entry name" value="Peptidase_S8_subtilisin-rel"/>
</dbReference>
<feature type="chain" id="PRO_5013065648" evidence="6">
    <location>
        <begin position="19"/>
        <end position="608"/>
    </location>
</feature>
<dbReference type="Pfam" id="PF18962">
    <property type="entry name" value="Por_Secre_tail"/>
    <property type="match status" value="1"/>
</dbReference>
<dbReference type="Proteomes" id="UP000184782">
    <property type="component" value="Unassembled WGS sequence"/>
</dbReference>
<dbReference type="EMBL" id="FSRQ01000001">
    <property type="protein sequence ID" value="SIN84769.1"/>
    <property type="molecule type" value="Genomic_DNA"/>
</dbReference>
<dbReference type="OrthoDB" id="1055762at2"/>
<protein>
    <submittedName>
        <fullName evidence="9">Por secretion system C-terminal sorting domain-containing protein</fullName>
    </submittedName>
</protein>
<dbReference type="InterPro" id="IPR022398">
    <property type="entry name" value="Peptidase_S8_His-AS"/>
</dbReference>
<evidence type="ECO:0000256" key="1">
    <source>
        <dbReference type="ARBA" id="ARBA00022670"/>
    </source>
</evidence>
<keyword evidence="1 5" id="KW-0645">Protease</keyword>
<feature type="active site" description="Charge relay system" evidence="5">
    <location>
        <position position="154"/>
    </location>
</feature>
<feature type="domain" description="Peptidase S8/S53" evidence="7">
    <location>
        <begin position="147"/>
        <end position="393"/>
    </location>
</feature>
<dbReference type="InterPro" id="IPR000209">
    <property type="entry name" value="Peptidase_S8/S53_dom"/>
</dbReference>
<keyword evidence="2 6" id="KW-0732">Signal</keyword>
<dbReference type="PROSITE" id="PS00137">
    <property type="entry name" value="SUBTILASE_HIS"/>
    <property type="match status" value="1"/>
</dbReference>
<evidence type="ECO:0000313" key="9">
    <source>
        <dbReference type="EMBL" id="SIN84769.1"/>
    </source>
</evidence>
<evidence type="ECO:0000313" key="10">
    <source>
        <dbReference type="Proteomes" id="UP000184782"/>
    </source>
</evidence>
<feature type="active site" description="Charge relay system" evidence="5">
    <location>
        <position position="180"/>
    </location>
</feature>
<evidence type="ECO:0000256" key="3">
    <source>
        <dbReference type="ARBA" id="ARBA00022801"/>
    </source>
</evidence>
<dbReference type="AlphaFoldDB" id="A0A1N6ENU7"/>
<evidence type="ECO:0000259" key="8">
    <source>
        <dbReference type="Pfam" id="PF18962"/>
    </source>
</evidence>